<dbReference type="HOGENOM" id="CLU_2697672_0_0_9"/>
<organism evidence="2 3">
    <name type="scientific">Caldanaerobacter subterraneus subsp. tengcongensis (strain DSM 15242 / JCM 11007 / NBRC 100824 / MB4)</name>
    <name type="common">Thermoanaerobacter tengcongensis</name>
    <dbReference type="NCBI Taxonomy" id="273068"/>
    <lineage>
        <taxon>Bacteria</taxon>
        <taxon>Bacillati</taxon>
        <taxon>Bacillota</taxon>
        <taxon>Clostridia</taxon>
        <taxon>Thermoanaerobacterales</taxon>
        <taxon>Thermoanaerobacteraceae</taxon>
        <taxon>Caldanaerobacter</taxon>
    </lineage>
</organism>
<keyword evidence="1" id="KW-1133">Transmembrane helix</keyword>
<keyword evidence="1" id="KW-0472">Membrane</keyword>
<keyword evidence="1" id="KW-0812">Transmembrane</keyword>
<keyword evidence="3" id="KW-1185">Reference proteome</keyword>
<dbReference type="AlphaFoldDB" id="Q8R780"/>
<gene>
    <name evidence="2" type="ordered locus">TTE2543</name>
</gene>
<feature type="transmembrane region" description="Helical" evidence="1">
    <location>
        <begin position="41"/>
        <end position="63"/>
    </location>
</feature>
<sequence>MKGLKKPAWFTGLPMVFMIVTTLAALILLVKANLSGPTLPLGIVSIILIVLAVWLVVEAYVALIKKKTEEEKA</sequence>
<dbReference type="eggNOG" id="COG1966">
    <property type="taxonomic scope" value="Bacteria"/>
</dbReference>
<name>Q8R780_CALS4</name>
<dbReference type="EMBL" id="AE008691">
    <property type="protein sequence ID" value="AAM25668.1"/>
    <property type="molecule type" value="Genomic_DNA"/>
</dbReference>
<dbReference type="Proteomes" id="UP000000555">
    <property type="component" value="Chromosome"/>
</dbReference>
<evidence type="ECO:0000256" key="1">
    <source>
        <dbReference type="SAM" id="Phobius"/>
    </source>
</evidence>
<reference evidence="2 3" key="1">
    <citation type="journal article" date="2002" name="Genome Res.">
        <title>A complete sequence of the T. tengcongensis genome.</title>
        <authorList>
            <person name="Bao Q."/>
            <person name="Tian Y."/>
            <person name="Li W."/>
            <person name="Xu Z."/>
            <person name="Xuan Z."/>
            <person name="Hu S."/>
            <person name="Dong W."/>
            <person name="Yang J."/>
            <person name="Chen Y."/>
            <person name="Xue Y."/>
            <person name="Xu Y."/>
            <person name="Lai X."/>
            <person name="Huang L."/>
            <person name="Dong X."/>
            <person name="Ma Y."/>
            <person name="Ling L."/>
            <person name="Tan H."/>
            <person name="Chen R."/>
            <person name="Wang J."/>
            <person name="Yu J."/>
            <person name="Yang H."/>
        </authorList>
    </citation>
    <scope>NUCLEOTIDE SEQUENCE [LARGE SCALE GENOMIC DNA]</scope>
    <source>
        <strain evidence="3">DSM 15242 / JCM 11007 / NBRC 100824 / MB4</strain>
    </source>
</reference>
<dbReference type="STRING" id="273068.TTE2543"/>
<evidence type="ECO:0000313" key="3">
    <source>
        <dbReference type="Proteomes" id="UP000000555"/>
    </source>
</evidence>
<feature type="transmembrane region" description="Helical" evidence="1">
    <location>
        <begin position="7"/>
        <end position="29"/>
    </location>
</feature>
<accession>Q8R780</accession>
<dbReference type="KEGG" id="tte:TTE2543"/>
<evidence type="ECO:0000313" key="2">
    <source>
        <dbReference type="EMBL" id="AAM25668.1"/>
    </source>
</evidence>
<proteinExistence type="predicted"/>
<protein>
    <submittedName>
        <fullName evidence="2">Uncharacterized protein</fullName>
    </submittedName>
</protein>